<organism evidence="1 2">
    <name type="scientific">Trichonephila clavipes</name>
    <name type="common">Golden silk orbweaver</name>
    <name type="synonym">Nephila clavipes</name>
    <dbReference type="NCBI Taxonomy" id="2585209"/>
    <lineage>
        <taxon>Eukaryota</taxon>
        <taxon>Metazoa</taxon>
        <taxon>Ecdysozoa</taxon>
        <taxon>Arthropoda</taxon>
        <taxon>Chelicerata</taxon>
        <taxon>Arachnida</taxon>
        <taxon>Araneae</taxon>
        <taxon>Araneomorphae</taxon>
        <taxon>Entelegynae</taxon>
        <taxon>Araneoidea</taxon>
        <taxon>Nephilidae</taxon>
        <taxon>Trichonephila</taxon>
    </lineage>
</organism>
<name>A0A8X6VZ86_TRICX</name>
<protein>
    <submittedName>
        <fullName evidence="1">Uncharacterized protein</fullName>
    </submittedName>
</protein>
<comment type="caution">
    <text evidence="1">The sequence shown here is derived from an EMBL/GenBank/DDBJ whole genome shotgun (WGS) entry which is preliminary data.</text>
</comment>
<evidence type="ECO:0000313" key="2">
    <source>
        <dbReference type="Proteomes" id="UP000887159"/>
    </source>
</evidence>
<accession>A0A8X6VZ86</accession>
<proteinExistence type="predicted"/>
<dbReference type="Proteomes" id="UP000887159">
    <property type="component" value="Unassembled WGS sequence"/>
</dbReference>
<gene>
    <name evidence="1" type="ORF">TNCV_2484321</name>
</gene>
<dbReference type="EMBL" id="BMAU01021371">
    <property type="protein sequence ID" value="GFY25312.1"/>
    <property type="molecule type" value="Genomic_DNA"/>
</dbReference>
<evidence type="ECO:0000313" key="1">
    <source>
        <dbReference type="EMBL" id="GFY25312.1"/>
    </source>
</evidence>
<keyword evidence="2" id="KW-1185">Reference proteome</keyword>
<sequence>MVVSRETKKSHPVERLMHIKSVEAESPHVSMMWRFQEGVVKVSDHGRHVMSSSPVTLKTNDVGERCTLNLSKAQASSLWCGVVVRRGGASSGVILVI</sequence>
<dbReference type="AlphaFoldDB" id="A0A8X6VZ86"/>
<reference evidence="1" key="1">
    <citation type="submission" date="2020-08" db="EMBL/GenBank/DDBJ databases">
        <title>Multicomponent nature underlies the extraordinary mechanical properties of spider dragline silk.</title>
        <authorList>
            <person name="Kono N."/>
            <person name="Nakamura H."/>
            <person name="Mori M."/>
            <person name="Yoshida Y."/>
            <person name="Ohtoshi R."/>
            <person name="Malay A.D."/>
            <person name="Moran D.A.P."/>
            <person name="Tomita M."/>
            <person name="Numata K."/>
            <person name="Arakawa K."/>
        </authorList>
    </citation>
    <scope>NUCLEOTIDE SEQUENCE</scope>
</reference>